<evidence type="ECO:0000313" key="3">
    <source>
        <dbReference type="EMBL" id="CAF2161864.1"/>
    </source>
</evidence>
<dbReference type="GO" id="GO:0052636">
    <property type="term" value="F:arabinosyltransferase activity"/>
    <property type="evidence" value="ECO:0007669"/>
    <property type="project" value="TreeGrafter"/>
</dbReference>
<dbReference type="PANTHER" id="PTHR46936:SF1">
    <property type="entry name" value="ARABINOSYLTRANSFERASE XEG113"/>
    <property type="match status" value="1"/>
</dbReference>
<proteinExistence type="predicted"/>
<organism evidence="4 6">
    <name type="scientific">Rotaria magnacalcarata</name>
    <dbReference type="NCBI Taxonomy" id="392030"/>
    <lineage>
        <taxon>Eukaryota</taxon>
        <taxon>Metazoa</taxon>
        <taxon>Spiralia</taxon>
        <taxon>Gnathifera</taxon>
        <taxon>Rotifera</taxon>
        <taxon>Eurotatoria</taxon>
        <taxon>Bdelloidea</taxon>
        <taxon>Philodinida</taxon>
        <taxon>Philodinidae</taxon>
        <taxon>Rotaria</taxon>
    </lineage>
</organism>
<evidence type="ECO:0000313" key="4">
    <source>
        <dbReference type="EMBL" id="CAF4111615.1"/>
    </source>
</evidence>
<dbReference type="PANTHER" id="PTHR46936">
    <property type="entry name" value="ARABINOSYLTRANSFERASE XEG113"/>
    <property type="match status" value="1"/>
</dbReference>
<dbReference type="InterPro" id="IPR053250">
    <property type="entry name" value="Glycosyltransferase_77"/>
</dbReference>
<name>A0A819VL65_9BILA</name>
<dbReference type="Proteomes" id="UP000663866">
    <property type="component" value="Unassembled WGS sequence"/>
</dbReference>
<evidence type="ECO:0000313" key="7">
    <source>
        <dbReference type="Proteomes" id="UP000663866"/>
    </source>
</evidence>
<protein>
    <recommendedName>
        <fullName evidence="2">Nucleotide-diphospho-sugar transferase domain-containing protein</fullName>
    </recommendedName>
</protein>
<evidence type="ECO:0000313" key="5">
    <source>
        <dbReference type="EMBL" id="CAF4123762.1"/>
    </source>
</evidence>
<accession>A0A819VL65</accession>
<keyword evidence="1" id="KW-0472">Membrane</keyword>
<dbReference type="Pfam" id="PF03407">
    <property type="entry name" value="Nucleotid_trans"/>
    <property type="match status" value="1"/>
</dbReference>
<feature type="transmembrane region" description="Helical" evidence="1">
    <location>
        <begin position="77"/>
        <end position="96"/>
    </location>
</feature>
<evidence type="ECO:0000313" key="6">
    <source>
        <dbReference type="Proteomes" id="UP000663842"/>
    </source>
</evidence>
<keyword evidence="1" id="KW-1133">Transmembrane helix</keyword>
<dbReference type="GO" id="GO:0005794">
    <property type="term" value="C:Golgi apparatus"/>
    <property type="evidence" value="ECO:0007669"/>
    <property type="project" value="TreeGrafter"/>
</dbReference>
<dbReference type="EMBL" id="CAJOBG010004732">
    <property type="protein sequence ID" value="CAF4123762.1"/>
    <property type="molecule type" value="Genomic_DNA"/>
</dbReference>
<keyword evidence="7" id="KW-1185">Reference proteome</keyword>
<dbReference type="AlphaFoldDB" id="A0A819VL65"/>
<keyword evidence="1" id="KW-0812">Transmembrane</keyword>
<comment type="caution">
    <text evidence="4">The sequence shown here is derived from an EMBL/GenBank/DDBJ whole genome shotgun (WGS) entry which is preliminary data.</text>
</comment>
<dbReference type="Proteomes" id="UP000663842">
    <property type="component" value="Unassembled WGS sequence"/>
</dbReference>
<reference evidence="4" key="1">
    <citation type="submission" date="2021-02" db="EMBL/GenBank/DDBJ databases">
        <authorList>
            <person name="Nowell W R."/>
        </authorList>
    </citation>
    <scope>NUCLEOTIDE SEQUENCE</scope>
</reference>
<gene>
    <name evidence="5" type="ORF">OVN521_LOCUS22127</name>
    <name evidence="4" type="ORF">UXM345_LOCUS22865</name>
    <name evidence="3" type="ORF">XDN619_LOCUS30516</name>
</gene>
<feature type="transmembrane region" description="Helical" evidence="1">
    <location>
        <begin position="20"/>
        <end position="40"/>
    </location>
</feature>
<feature type="domain" description="Nucleotide-diphospho-sugar transferase" evidence="2">
    <location>
        <begin position="103"/>
        <end position="258"/>
    </location>
</feature>
<sequence>MSNIINSNHTETKSFMDSVLIGKIAAVGSIIFLLVLFTVFSGRRNIGTALHVPRFQNHNSCYHNLEKIIRLRALNKTIIVTILNYAFSDLALHWIYRWERMKINKFIVYVLDRQSEKFLTEQGLGHVCYFNINSSSQNRTQYAAWGSAEFKRIGNSKMSITSDILRLNYSVLISEMDVVWLRDPREQLENLSKQYDVMSQGILNTTPDNKRNIGFFYLPCRNATISIINEVCDILLKDPLLWDQGVFNQVVDRASQRKVASDLILDSKIYMFENFFLNPNISMDNVTVAHLVGLDSASSKAYVLKERAYSEDVLGYLSGDRKYLTYDNVWKDANIQTEQLRKALNLSVTLNRTLILPRFHCDHIQFYNQFYNIHLPSDCTAERFIDIEYVGSHYSIRENSFIQNSMVPERILKSRVSYNETCAPDSRKNETATILNLGTLKCMPAIVPDNAIKTCPPAGHFHVVLGYGPVCK</sequence>
<evidence type="ECO:0000259" key="2">
    <source>
        <dbReference type="Pfam" id="PF03407"/>
    </source>
</evidence>
<dbReference type="InterPro" id="IPR005069">
    <property type="entry name" value="Nucl-diP-sugar_transferase"/>
</dbReference>
<dbReference type="EMBL" id="CAJNRG010015101">
    <property type="protein sequence ID" value="CAF2161864.1"/>
    <property type="molecule type" value="Genomic_DNA"/>
</dbReference>
<dbReference type="Proteomes" id="UP000663887">
    <property type="component" value="Unassembled WGS sequence"/>
</dbReference>
<dbReference type="EMBL" id="CAJOBF010003841">
    <property type="protein sequence ID" value="CAF4111615.1"/>
    <property type="molecule type" value="Genomic_DNA"/>
</dbReference>
<evidence type="ECO:0000256" key="1">
    <source>
        <dbReference type="SAM" id="Phobius"/>
    </source>
</evidence>